<accession>A0A2S2P2Y6</accession>
<gene>
    <name evidence="1" type="ORF">g.147757</name>
</gene>
<proteinExistence type="predicted"/>
<organism evidence="1">
    <name type="scientific">Schizaphis graminum</name>
    <name type="common">Green bug aphid</name>
    <dbReference type="NCBI Taxonomy" id="13262"/>
    <lineage>
        <taxon>Eukaryota</taxon>
        <taxon>Metazoa</taxon>
        <taxon>Ecdysozoa</taxon>
        <taxon>Arthropoda</taxon>
        <taxon>Hexapoda</taxon>
        <taxon>Insecta</taxon>
        <taxon>Pterygota</taxon>
        <taxon>Neoptera</taxon>
        <taxon>Paraneoptera</taxon>
        <taxon>Hemiptera</taxon>
        <taxon>Sternorrhyncha</taxon>
        <taxon>Aphidomorpha</taxon>
        <taxon>Aphidoidea</taxon>
        <taxon>Aphididae</taxon>
        <taxon>Aphidini</taxon>
        <taxon>Schizaphis</taxon>
    </lineage>
</organism>
<sequence>MRAENIQKMNEIQQRFTQPRLRMIKSPWEAALETGSVESAFQEMSPNFPPRGYIVAPTSSALEALKDGGRTSRATVCSTPTRTATPKSYQDIYMPKIPRGWNTQCNRQQPPTYEPAYVAPSKNVQLPSYKDYLSLSNYNTAPRGWKQGDTIFYRPVTFNNQPNREDTRRKSFTDF</sequence>
<evidence type="ECO:0000313" key="1">
    <source>
        <dbReference type="EMBL" id="MBY23819.1"/>
    </source>
</evidence>
<dbReference type="AlphaFoldDB" id="A0A2S2P2Y6"/>
<name>A0A2S2P2Y6_SCHGA</name>
<reference evidence="1" key="1">
    <citation type="submission" date="2018-04" db="EMBL/GenBank/DDBJ databases">
        <title>Transcriptome of Schizaphis graminum biotype I.</title>
        <authorList>
            <person name="Scully E.D."/>
            <person name="Geib S.M."/>
            <person name="Palmer N.A."/>
            <person name="Koch K."/>
            <person name="Bradshaw J."/>
            <person name="Heng-Moss T."/>
            <person name="Sarath G."/>
        </authorList>
    </citation>
    <scope>NUCLEOTIDE SEQUENCE</scope>
</reference>
<dbReference type="EMBL" id="GGMR01011200">
    <property type="protein sequence ID" value="MBY23819.1"/>
    <property type="molecule type" value="Transcribed_RNA"/>
</dbReference>
<protein>
    <submittedName>
        <fullName evidence="1">Uncharacterized protein</fullName>
    </submittedName>
</protein>